<comment type="caution">
    <text evidence="1">The sequence shown here is derived from an EMBL/GenBank/DDBJ whole genome shotgun (WGS) entry which is preliminary data.</text>
</comment>
<protein>
    <submittedName>
        <fullName evidence="1">Uncharacterized protein</fullName>
    </submittedName>
</protein>
<reference evidence="1" key="1">
    <citation type="journal article" date="2014" name="Front. Microbiol.">
        <title>High frequency of phylogenetically diverse reductive dehalogenase-homologous genes in deep subseafloor sedimentary metagenomes.</title>
        <authorList>
            <person name="Kawai M."/>
            <person name="Futagami T."/>
            <person name="Toyoda A."/>
            <person name="Takaki Y."/>
            <person name="Nishi S."/>
            <person name="Hori S."/>
            <person name="Arai W."/>
            <person name="Tsubouchi T."/>
            <person name="Morono Y."/>
            <person name="Uchiyama I."/>
            <person name="Ito T."/>
            <person name="Fujiyama A."/>
            <person name="Inagaki F."/>
            <person name="Takami H."/>
        </authorList>
    </citation>
    <scope>NUCLEOTIDE SEQUENCE</scope>
    <source>
        <strain evidence="1">Expedition CK06-06</strain>
    </source>
</reference>
<gene>
    <name evidence="1" type="ORF">S01H4_20690</name>
</gene>
<organism evidence="1">
    <name type="scientific">marine sediment metagenome</name>
    <dbReference type="NCBI Taxonomy" id="412755"/>
    <lineage>
        <taxon>unclassified sequences</taxon>
        <taxon>metagenomes</taxon>
        <taxon>ecological metagenomes</taxon>
    </lineage>
</organism>
<dbReference type="EMBL" id="BART01009321">
    <property type="protein sequence ID" value="GAG66532.1"/>
    <property type="molecule type" value="Genomic_DNA"/>
</dbReference>
<name>X1A900_9ZZZZ</name>
<dbReference type="AlphaFoldDB" id="X1A900"/>
<evidence type="ECO:0000313" key="1">
    <source>
        <dbReference type="EMBL" id="GAG66532.1"/>
    </source>
</evidence>
<accession>X1A900</accession>
<sequence>MRKAEFLDHWQKIEADQKINITPVRYKHQGSTYAKDGIRLTGSRQFIDSMLSKLKELLDHENHTTRLQVAYKESLDKDTGYALGSWNCYIQVHERGQEAQIMNQRYGRVTY</sequence>
<proteinExistence type="predicted"/>